<dbReference type="PANTHER" id="PTHR43547">
    <property type="entry name" value="TWO-COMPONENT HISTIDINE KINASE"/>
    <property type="match status" value="1"/>
</dbReference>
<evidence type="ECO:0000256" key="6">
    <source>
        <dbReference type="PROSITE-ProRule" id="PRU00339"/>
    </source>
</evidence>
<comment type="caution">
    <text evidence="10">The sequence shown here is derived from an EMBL/GenBank/DDBJ whole genome shotgun (WGS) entry which is preliminary data.</text>
</comment>
<dbReference type="InterPro" id="IPR003661">
    <property type="entry name" value="HisK_dim/P_dom"/>
</dbReference>
<dbReference type="InterPro" id="IPR011990">
    <property type="entry name" value="TPR-like_helical_dom_sf"/>
</dbReference>
<sequence length="624" mass="71050">MRFVLVWIFVLATPLALFAQRDTFDSLLDRSITARYIRLDSAWYFLNQAEQIRNEYFPKDPILLGKLENQSGTLYYVNGDYASSLRHFSNAIAILKDQNSKEDYVYALNGRALIYLSQHEYENSIKVLDECIKINQELQDSVGLGKNYFNKAISESELGNYEEAMVSLKTGLNFLSNYPDESLVPMIINRQAKVYFEMGDFSKSEQTYQQVLNEYPKTSNWELTFAYAGLAEIQCERNDYSSAIEYGKLALNYAERVNALWDKERASAILSTAYEKAGAYQQALEFSRINKSYSDSLYNQNKNSEISFLQLQLSDAENEVLKQEQESAQNELRLNRKYLILLMIALAVTISGLILYSRLLVKKNKFAEQLKVKQEEIEAKNEKLTSINEEKNKLFSILSHDLKGPVTSIKQLLELSKAGFFKSEEERKSVQDLLTNQVNQTHQLLEELLDWSHAQLDGIITKPIKLNLGETIQKQLNNLSYQAMAKSLSFEFDPPASPVFAMADPQQLKIILQNCLQNAIKFSEPEGQISIQLSEEKNDVLLSIKDQGVGISPEKLDEINNKMVRVQSSPGTHKEKGTGLGLLLVREFIEKNEGSLDIKSQLGEGTEIHIRLPKSIPSSIIHRA</sequence>
<dbReference type="Gene3D" id="1.25.40.10">
    <property type="entry name" value="Tetratricopeptide repeat domain"/>
    <property type="match status" value="2"/>
</dbReference>
<keyword evidence="4" id="KW-0808">Transferase</keyword>
<feature type="repeat" description="TPR" evidence="6">
    <location>
        <begin position="185"/>
        <end position="218"/>
    </location>
</feature>
<dbReference type="AlphaFoldDB" id="A0A0P8AKU9"/>
<feature type="domain" description="Histidine kinase" evidence="9">
    <location>
        <begin position="397"/>
        <end position="616"/>
    </location>
</feature>
<dbReference type="SMART" id="SM00387">
    <property type="entry name" value="HATPase_c"/>
    <property type="match status" value="1"/>
</dbReference>
<dbReference type="FunFam" id="3.30.565.10:FF:000006">
    <property type="entry name" value="Sensor histidine kinase WalK"/>
    <property type="match status" value="1"/>
</dbReference>
<evidence type="ECO:0000259" key="9">
    <source>
        <dbReference type="PROSITE" id="PS50109"/>
    </source>
</evidence>
<dbReference type="SMART" id="SM00388">
    <property type="entry name" value="HisKA"/>
    <property type="match status" value="1"/>
</dbReference>
<dbReference type="InterPro" id="IPR036097">
    <property type="entry name" value="HisK_dim/P_sf"/>
</dbReference>
<dbReference type="OrthoDB" id="1269247at2"/>
<evidence type="ECO:0000256" key="1">
    <source>
        <dbReference type="ARBA" id="ARBA00000085"/>
    </source>
</evidence>
<dbReference type="InterPro" id="IPR026000">
    <property type="entry name" value="Apc5_dom"/>
</dbReference>
<dbReference type="InterPro" id="IPR005467">
    <property type="entry name" value="His_kinase_dom"/>
</dbReference>
<keyword evidence="7" id="KW-0175">Coiled coil</keyword>
<dbReference type="SMART" id="SM00028">
    <property type="entry name" value="TPR"/>
    <property type="match status" value="5"/>
</dbReference>
<evidence type="ECO:0000256" key="2">
    <source>
        <dbReference type="ARBA" id="ARBA00012438"/>
    </source>
</evidence>
<organism evidence="10 11">
    <name type="scientific">Algoriphagus marincola HL-49</name>
    <dbReference type="NCBI Taxonomy" id="1305737"/>
    <lineage>
        <taxon>Bacteria</taxon>
        <taxon>Pseudomonadati</taxon>
        <taxon>Bacteroidota</taxon>
        <taxon>Cytophagia</taxon>
        <taxon>Cytophagales</taxon>
        <taxon>Cyclobacteriaceae</taxon>
        <taxon>Algoriphagus</taxon>
    </lineage>
</organism>
<keyword evidence="6" id="KW-0802">TPR repeat</keyword>
<feature type="transmembrane region" description="Helical" evidence="8">
    <location>
        <begin position="338"/>
        <end position="361"/>
    </location>
</feature>
<evidence type="ECO:0000313" key="10">
    <source>
        <dbReference type="EMBL" id="KPQ19350.1"/>
    </source>
</evidence>
<evidence type="ECO:0000313" key="11">
    <source>
        <dbReference type="Proteomes" id="UP000050421"/>
    </source>
</evidence>
<dbReference type="InterPro" id="IPR003594">
    <property type="entry name" value="HATPase_dom"/>
</dbReference>
<dbReference type="PROSITE" id="PS50005">
    <property type="entry name" value="TPR"/>
    <property type="match status" value="1"/>
</dbReference>
<protein>
    <recommendedName>
        <fullName evidence="2">histidine kinase</fullName>
        <ecNumber evidence="2">2.7.13.3</ecNumber>
    </recommendedName>
</protein>
<evidence type="ECO:0000256" key="4">
    <source>
        <dbReference type="ARBA" id="ARBA00022679"/>
    </source>
</evidence>
<proteinExistence type="predicted"/>
<dbReference type="Pfam" id="PF12862">
    <property type="entry name" value="ANAPC5"/>
    <property type="match status" value="1"/>
</dbReference>
<evidence type="ECO:0000256" key="7">
    <source>
        <dbReference type="SAM" id="Coils"/>
    </source>
</evidence>
<dbReference type="InterPro" id="IPR036890">
    <property type="entry name" value="HATPase_C_sf"/>
</dbReference>
<dbReference type="GO" id="GO:0000155">
    <property type="term" value="F:phosphorelay sensor kinase activity"/>
    <property type="evidence" value="ECO:0007669"/>
    <property type="project" value="InterPro"/>
</dbReference>
<dbReference type="InterPro" id="IPR019734">
    <property type="entry name" value="TPR_rpt"/>
</dbReference>
<dbReference type="SUPFAM" id="SSF48452">
    <property type="entry name" value="TPR-like"/>
    <property type="match status" value="1"/>
</dbReference>
<dbReference type="Gene3D" id="1.10.287.130">
    <property type="match status" value="1"/>
</dbReference>
<evidence type="ECO:0000256" key="5">
    <source>
        <dbReference type="ARBA" id="ARBA00022777"/>
    </source>
</evidence>
<dbReference type="Pfam" id="PF00512">
    <property type="entry name" value="HisKA"/>
    <property type="match status" value="1"/>
</dbReference>
<reference evidence="10 11" key="1">
    <citation type="submission" date="2015-09" db="EMBL/GenBank/DDBJ databases">
        <title>Identification and resolution of microdiversity through metagenomic sequencing of parallel consortia.</title>
        <authorList>
            <person name="Nelson W.C."/>
            <person name="Romine M.F."/>
            <person name="Lindemann S.R."/>
        </authorList>
    </citation>
    <scope>NUCLEOTIDE SEQUENCE [LARGE SCALE GENOMIC DNA]</scope>
    <source>
        <strain evidence="10">HL-49</strain>
    </source>
</reference>
<keyword evidence="8" id="KW-0812">Transmembrane</keyword>
<dbReference type="SUPFAM" id="SSF55874">
    <property type="entry name" value="ATPase domain of HSP90 chaperone/DNA topoisomerase II/histidine kinase"/>
    <property type="match status" value="1"/>
</dbReference>
<keyword evidence="8" id="KW-0472">Membrane</keyword>
<dbReference type="PRINTS" id="PR00344">
    <property type="entry name" value="BCTRLSENSOR"/>
</dbReference>
<name>A0A0P8AKU9_9BACT</name>
<dbReference type="PATRIC" id="fig|1305737.6.peg.1265"/>
<dbReference type="PROSITE" id="PS50109">
    <property type="entry name" value="HIS_KIN"/>
    <property type="match status" value="1"/>
</dbReference>
<dbReference type="eggNOG" id="COG0457">
    <property type="taxonomic scope" value="Bacteria"/>
</dbReference>
<dbReference type="Pfam" id="PF13174">
    <property type="entry name" value="TPR_6"/>
    <property type="match status" value="1"/>
</dbReference>
<dbReference type="STRING" id="1305737.GCA_000526355_00548"/>
<accession>A0A0P8AKU9</accession>
<evidence type="ECO:0000256" key="3">
    <source>
        <dbReference type="ARBA" id="ARBA00022553"/>
    </source>
</evidence>
<dbReference type="Pfam" id="PF02518">
    <property type="entry name" value="HATPase_c"/>
    <property type="match status" value="1"/>
</dbReference>
<dbReference type="Gene3D" id="3.30.565.10">
    <property type="entry name" value="Histidine kinase-like ATPase, C-terminal domain"/>
    <property type="match status" value="1"/>
</dbReference>
<dbReference type="PANTHER" id="PTHR43547:SF2">
    <property type="entry name" value="HYBRID SIGNAL TRANSDUCTION HISTIDINE KINASE C"/>
    <property type="match status" value="1"/>
</dbReference>
<comment type="catalytic activity">
    <reaction evidence="1">
        <text>ATP + protein L-histidine = ADP + protein N-phospho-L-histidine.</text>
        <dbReference type="EC" id="2.7.13.3"/>
    </reaction>
</comment>
<dbReference type="SUPFAM" id="SSF47384">
    <property type="entry name" value="Homodimeric domain of signal transducing histidine kinase"/>
    <property type="match status" value="1"/>
</dbReference>
<dbReference type="EC" id="2.7.13.3" evidence="2"/>
<dbReference type="EMBL" id="LJXT01000011">
    <property type="protein sequence ID" value="KPQ19350.1"/>
    <property type="molecule type" value="Genomic_DNA"/>
</dbReference>
<feature type="coiled-coil region" evidence="7">
    <location>
        <begin position="363"/>
        <end position="390"/>
    </location>
</feature>
<dbReference type="Proteomes" id="UP000050421">
    <property type="component" value="Unassembled WGS sequence"/>
</dbReference>
<keyword evidence="8" id="KW-1133">Transmembrane helix</keyword>
<dbReference type="CDD" id="cd00082">
    <property type="entry name" value="HisKA"/>
    <property type="match status" value="1"/>
</dbReference>
<keyword evidence="3" id="KW-0597">Phosphoprotein</keyword>
<keyword evidence="5 10" id="KW-0418">Kinase</keyword>
<feature type="coiled-coil region" evidence="7">
    <location>
        <begin position="299"/>
        <end position="333"/>
    </location>
</feature>
<dbReference type="InterPro" id="IPR004358">
    <property type="entry name" value="Sig_transdc_His_kin-like_C"/>
</dbReference>
<evidence type="ECO:0000256" key="8">
    <source>
        <dbReference type="SAM" id="Phobius"/>
    </source>
</evidence>
<dbReference type="eggNOG" id="COG4251">
    <property type="taxonomic scope" value="Bacteria"/>
</dbReference>
<gene>
    <name evidence="10" type="ORF">HLUCCX10_02975</name>
</gene>